<proteinExistence type="predicted"/>
<organism evidence="3 4">
    <name type="scientific">Mycobacterium intracellulare 1956</name>
    <dbReference type="NCBI Taxonomy" id="1299331"/>
    <lineage>
        <taxon>Bacteria</taxon>
        <taxon>Bacillati</taxon>
        <taxon>Actinomycetota</taxon>
        <taxon>Actinomycetes</taxon>
        <taxon>Mycobacteriales</taxon>
        <taxon>Mycobacteriaceae</taxon>
        <taxon>Mycobacterium</taxon>
        <taxon>Mycobacterium avium complex (MAC)</taxon>
    </lineage>
</organism>
<dbReference type="PANTHER" id="PTHR33472:SF28">
    <property type="entry name" value="BROMO AND FHA DOMAIN-CONTAINING PROTEIN DDB_G0267958"/>
    <property type="match status" value="1"/>
</dbReference>
<dbReference type="Pfam" id="PF03496">
    <property type="entry name" value="ADPrib_exo_Tox"/>
    <property type="match status" value="1"/>
</dbReference>
<feature type="region of interest" description="Disordered" evidence="1">
    <location>
        <begin position="439"/>
        <end position="680"/>
    </location>
</feature>
<dbReference type="Proteomes" id="UP000020825">
    <property type="component" value="Unassembled WGS sequence"/>
</dbReference>
<dbReference type="GO" id="GO:0005576">
    <property type="term" value="C:extracellular region"/>
    <property type="evidence" value="ECO:0007669"/>
    <property type="project" value="InterPro"/>
</dbReference>
<reference evidence="3 4" key="1">
    <citation type="submission" date="2013-12" db="EMBL/GenBank/DDBJ databases">
        <authorList>
            <person name="Zelazny A."/>
            <person name="Olivier K."/>
            <person name="Holland S."/>
            <person name="Lenaerts A."/>
            <person name="Ordway D."/>
            <person name="DeGroote M.A."/>
            <person name="Parker T."/>
            <person name="Sizemore C."/>
            <person name="Tallon L.J."/>
            <person name="Sadzewicz L.K."/>
            <person name="Sengamalay N."/>
            <person name="Fraser C.M."/>
            <person name="Hine E."/>
            <person name="Shefchek K.A."/>
            <person name="Das S.P."/>
            <person name="Tettelin H."/>
        </authorList>
    </citation>
    <scope>NUCLEOTIDE SEQUENCE [LARGE SCALE GENOMIC DNA]</scope>
    <source>
        <strain evidence="3 4">1956</strain>
    </source>
</reference>
<dbReference type="PATRIC" id="fig|1299331.3.peg.4867"/>
<keyword evidence="3" id="KW-0808">Transferase</keyword>
<evidence type="ECO:0000256" key="1">
    <source>
        <dbReference type="SAM" id="MobiDB-lite"/>
    </source>
</evidence>
<evidence type="ECO:0000313" key="4">
    <source>
        <dbReference type="Proteomes" id="UP000020825"/>
    </source>
</evidence>
<feature type="compositionally biased region" description="Basic and acidic residues" evidence="1">
    <location>
        <begin position="455"/>
        <end position="466"/>
    </location>
</feature>
<evidence type="ECO:0000259" key="2">
    <source>
        <dbReference type="Pfam" id="PF03496"/>
    </source>
</evidence>
<dbReference type="GO" id="GO:0016740">
    <property type="term" value="F:transferase activity"/>
    <property type="evidence" value="ECO:0007669"/>
    <property type="project" value="UniProtKB-KW"/>
</dbReference>
<protein>
    <submittedName>
        <fullName evidence="3">Arginine ADP-ribosyltransferase family protein</fullName>
    </submittedName>
</protein>
<feature type="compositionally biased region" description="Pro residues" evidence="1">
    <location>
        <begin position="610"/>
        <end position="623"/>
    </location>
</feature>
<dbReference type="SUPFAM" id="SSF56399">
    <property type="entry name" value="ADP-ribosylation"/>
    <property type="match status" value="1"/>
</dbReference>
<sequence length="830" mass="84302">MAPLACDPTALDRAGATVLSTGESLGSVISALTTALAGSAGMAGDDPVGAALGRTYNGAAAKVIEAMTSTRNGLCSIGDGVRMSAHNYAHAEAMSDVTGRAEGLPTPPVTAPLAAPSHPPSAVGAGSAAPAGWSWVAPYIGMIWPTGDSAKLRAAAAAWTTAGVNFMTTEIAAGGGSMAAIAAQQIPEAAAINKALADASGATASVAQQCQTIAAQLNSYAAQIDKVHAAILDLLSRICDPMTGIKEVWDLLTDEDEDEIKRIADDIKTVVDSFSREAETLGGQIEATMSAAATAAEDMAHWAGKEWDHFLHGTPVGRALNQVGQTVKGFGVEGYGFLEQLAKFSPNRLQTDPIGYAKDVYGMVSGAAPLVGLGPDGGPGVADSWKSLGKDVTHWDEWGSNPAEALGKTLFDGLTLALPGGPLSKVGKAGSRAADVLKGLKKPPEIPQPPSIKPPEVKAPEVKPPEPGRPAPAPSGKPAPGPADGPLPHSPTESKPPVGGTPHSGEPKPIAVPPESGGKPPVSAPAEGTPPPHPPPHEPAPTRVPPAEPAAVTPAASAPAASMPAASAPSMPSMPELPSLPEPPSLPSLPMDNLPAETPPAAVPHGGEPGAPPTGPPHPPDGTPPLDGAPPGAGDSAPHGPGDGGPHGPVDGDTNDPSGHGPHDPGPDDGSDHHLPLHPLNSDDLAALAHYTGPGYKDLNSALREGALEASQQARVDALNKALEKLPTYEGTVVRGTNLPADVLEQYRPGEIITESAFTSTSMDHAVAQSPTFAGNTEFRILSTTGRDVSSVSMFPGEQEILFPAGSKFYVVNKTIDPHTGRTIIEMIER</sequence>
<dbReference type="PANTHER" id="PTHR33472">
    <property type="entry name" value="OS01G0106600 PROTEIN"/>
    <property type="match status" value="1"/>
</dbReference>
<dbReference type="PROSITE" id="PS51996">
    <property type="entry name" value="TR_MART"/>
    <property type="match status" value="1"/>
</dbReference>
<dbReference type="Gene3D" id="3.90.176.10">
    <property type="entry name" value="Toxin ADP-ribosyltransferase, Chain A, domain 1"/>
    <property type="match status" value="1"/>
</dbReference>
<feature type="compositionally biased region" description="Basic and acidic residues" evidence="1">
    <location>
        <begin position="661"/>
        <end position="675"/>
    </location>
</feature>
<name>X8CAI4_MYCIT</name>
<feature type="compositionally biased region" description="Low complexity" evidence="1">
    <location>
        <begin position="648"/>
        <end position="660"/>
    </location>
</feature>
<evidence type="ECO:0000313" key="3">
    <source>
        <dbReference type="EMBL" id="EUA53342.1"/>
    </source>
</evidence>
<feature type="domain" description="ADP ribosyltransferase" evidence="2">
    <location>
        <begin position="680"/>
        <end position="817"/>
    </location>
</feature>
<feature type="compositionally biased region" description="Pro residues" evidence="1">
    <location>
        <begin position="528"/>
        <end position="548"/>
    </location>
</feature>
<feature type="compositionally biased region" description="Pro residues" evidence="1">
    <location>
        <begin position="467"/>
        <end position="489"/>
    </location>
</feature>
<gene>
    <name evidence="3" type="ORF">I550_4978</name>
</gene>
<comment type="caution">
    <text evidence="3">The sequence shown here is derived from an EMBL/GenBank/DDBJ whole genome shotgun (WGS) entry which is preliminary data.</text>
</comment>
<feature type="compositionally biased region" description="Low complexity" evidence="1">
    <location>
        <begin position="549"/>
        <end position="577"/>
    </location>
</feature>
<feature type="compositionally biased region" description="Low complexity" evidence="1">
    <location>
        <begin position="624"/>
        <end position="640"/>
    </location>
</feature>
<dbReference type="AlphaFoldDB" id="X8CAI4"/>
<feature type="compositionally biased region" description="Pro residues" evidence="1">
    <location>
        <begin position="578"/>
        <end position="587"/>
    </location>
</feature>
<dbReference type="EMBL" id="JAOG01000003">
    <property type="protein sequence ID" value="EUA53342.1"/>
    <property type="molecule type" value="Genomic_DNA"/>
</dbReference>
<dbReference type="InterPro" id="IPR003540">
    <property type="entry name" value="ADP-ribosyltransferase"/>
</dbReference>
<accession>X8CAI4</accession>